<proteinExistence type="predicted"/>
<organism evidence="1">
    <name type="scientific">Anguilla anguilla</name>
    <name type="common">European freshwater eel</name>
    <name type="synonym">Muraena anguilla</name>
    <dbReference type="NCBI Taxonomy" id="7936"/>
    <lineage>
        <taxon>Eukaryota</taxon>
        <taxon>Metazoa</taxon>
        <taxon>Chordata</taxon>
        <taxon>Craniata</taxon>
        <taxon>Vertebrata</taxon>
        <taxon>Euteleostomi</taxon>
        <taxon>Actinopterygii</taxon>
        <taxon>Neopterygii</taxon>
        <taxon>Teleostei</taxon>
        <taxon>Anguilliformes</taxon>
        <taxon>Anguillidae</taxon>
        <taxon>Anguilla</taxon>
    </lineage>
</organism>
<accession>A0A0E9VHP6</accession>
<reference evidence="1" key="2">
    <citation type="journal article" date="2015" name="Fish Shellfish Immunol.">
        <title>Early steps in the European eel (Anguilla anguilla)-Vibrio vulnificus interaction in the gills: Role of the RtxA13 toxin.</title>
        <authorList>
            <person name="Callol A."/>
            <person name="Pajuelo D."/>
            <person name="Ebbesson L."/>
            <person name="Teles M."/>
            <person name="MacKenzie S."/>
            <person name="Amaro C."/>
        </authorList>
    </citation>
    <scope>NUCLEOTIDE SEQUENCE</scope>
</reference>
<name>A0A0E9VHP6_ANGAN</name>
<protein>
    <submittedName>
        <fullName evidence="1">Uncharacterized protein</fullName>
    </submittedName>
</protein>
<sequence length="52" mass="6449">MKRLVFYVRLYFQFTIKLAKRRSVTRNKETIWLSAAGQARLWKLSWLWLRDC</sequence>
<dbReference type="AlphaFoldDB" id="A0A0E9VHP6"/>
<dbReference type="EMBL" id="GBXM01031637">
    <property type="protein sequence ID" value="JAH76940.1"/>
    <property type="molecule type" value="Transcribed_RNA"/>
</dbReference>
<evidence type="ECO:0000313" key="1">
    <source>
        <dbReference type="EMBL" id="JAH76940.1"/>
    </source>
</evidence>
<reference evidence="1" key="1">
    <citation type="submission" date="2014-11" db="EMBL/GenBank/DDBJ databases">
        <authorList>
            <person name="Amaro Gonzalez C."/>
        </authorList>
    </citation>
    <scope>NUCLEOTIDE SEQUENCE</scope>
</reference>